<reference evidence="1 2" key="1">
    <citation type="submission" date="2013-08" db="EMBL/GenBank/DDBJ databases">
        <title>The genome sequence of Skermanella stibiiresistens.</title>
        <authorList>
            <person name="Zhu W."/>
            <person name="Wang G."/>
        </authorList>
    </citation>
    <scope>NUCLEOTIDE SEQUENCE [LARGE SCALE GENOMIC DNA]</scope>
    <source>
        <strain evidence="1 2">SB22</strain>
    </source>
</reference>
<protein>
    <submittedName>
        <fullName evidence="1">Uncharacterized protein</fullName>
    </submittedName>
</protein>
<dbReference type="EMBL" id="AVFL01000036">
    <property type="protein sequence ID" value="EWY36753.1"/>
    <property type="molecule type" value="Genomic_DNA"/>
</dbReference>
<evidence type="ECO:0000313" key="1">
    <source>
        <dbReference type="EMBL" id="EWY36753.1"/>
    </source>
</evidence>
<dbReference type="STRING" id="1385369.N825_25300"/>
<evidence type="ECO:0000313" key="2">
    <source>
        <dbReference type="Proteomes" id="UP000019486"/>
    </source>
</evidence>
<accession>W9GZ48</accession>
<keyword evidence="2" id="KW-1185">Reference proteome</keyword>
<gene>
    <name evidence="1" type="ORF">N825_25300</name>
</gene>
<comment type="caution">
    <text evidence="1">The sequence shown here is derived from an EMBL/GenBank/DDBJ whole genome shotgun (WGS) entry which is preliminary data.</text>
</comment>
<dbReference type="AlphaFoldDB" id="W9GZ48"/>
<dbReference type="Proteomes" id="UP000019486">
    <property type="component" value="Unassembled WGS sequence"/>
</dbReference>
<organism evidence="1 2">
    <name type="scientific">Skermanella stibiiresistens SB22</name>
    <dbReference type="NCBI Taxonomy" id="1385369"/>
    <lineage>
        <taxon>Bacteria</taxon>
        <taxon>Pseudomonadati</taxon>
        <taxon>Pseudomonadota</taxon>
        <taxon>Alphaproteobacteria</taxon>
        <taxon>Rhodospirillales</taxon>
        <taxon>Azospirillaceae</taxon>
        <taxon>Skermanella</taxon>
    </lineage>
</organism>
<dbReference type="RefSeq" id="WP_037460047.1">
    <property type="nucleotide sequence ID" value="NZ_AVFL01000036.1"/>
</dbReference>
<sequence length="164" mass="16784">MSANKDAEAYLRLLEERDGAPDDGATDRTDAEFGAGVRLTCLELACKRDGDVSERVLPLAAMMSAFVLHGVVPSPNATTGPDDAVDFGRRKRLVEIAAPGAGGEAPGYLVSIVEQGVSNYSTYLSPTQSNALAVAALLLDGLPVPAGYQGLPSSGPEPSPAAAG</sequence>
<proteinExistence type="predicted"/>
<name>W9GZ48_9PROT</name>